<protein>
    <submittedName>
        <fullName evidence="2">Uncharacterized protein</fullName>
    </submittedName>
</protein>
<dbReference type="PANTHER" id="PTHR45725">
    <property type="entry name" value="FORMIN HOMOLOGY 2 FAMILY MEMBER"/>
    <property type="match status" value="1"/>
</dbReference>
<sequence>MEPPPDPPPPSQPPTDVKGKSRATPLQGSAGESSHVNNSVSIPSTSAVEDTTPASSSSASSSSTFSVVHPPHPFELAFQVDEVPVPAIFVGPFTNTPSRYFGINFSGTRVPHPAELVHPALMVLVVTVGHVVGIFDREDQIDLATLFLVPGFVVRQFYTWYRARAFYAQEYHAGRVRIVPFPPSGSPSPTSPPSAPGGGPSSDAGPSSAPDAGLLSASGAGAPLSGAGQSSTPGPPASSLPSASSPLSTTTPGSTSAALPPPPVPSVPSAPTQCASASAMARVSTPTVALDPNAPFGTQANPIPVGFGAARTRRAIRLARSDPRLASITTTARKGKGKLRIIKEDLSKPDYVKLTPGGKYYIQDPDDPWTYYAVDSIERMLPPPTYHFGRSASEIAANPPPPIRLESPSTPSLPLPPAYSAPLAANQNPTVTVNSFNTSEQRRISQAMEIAAESTWSTEGYLWSDTWPTTSPVGPSYAYPVPSWAEAMTETLSDSFPGPLQSQDSQASLGTTLGALSEASSLNNQASQAPTASLDSASRTNTQQLDISDSQMDVDQGSQ</sequence>
<feature type="region of interest" description="Disordered" evidence="1">
    <location>
        <begin position="1"/>
        <end position="63"/>
    </location>
</feature>
<comment type="caution">
    <text evidence="2">The sequence shown here is derived from an EMBL/GenBank/DDBJ whole genome shotgun (WGS) entry which is preliminary data.</text>
</comment>
<feature type="compositionally biased region" description="Pro residues" evidence="1">
    <location>
        <begin position="1"/>
        <end position="13"/>
    </location>
</feature>
<accession>A0A8H7XN56</accession>
<dbReference type="OrthoDB" id="3125865at2759"/>
<feature type="compositionally biased region" description="Low complexity" evidence="1">
    <location>
        <begin position="201"/>
        <end position="232"/>
    </location>
</feature>
<dbReference type="InterPro" id="IPR051425">
    <property type="entry name" value="Formin_Homology"/>
</dbReference>
<feature type="compositionally biased region" description="Low complexity" evidence="1">
    <location>
        <begin position="239"/>
        <end position="258"/>
    </location>
</feature>
<organism evidence="2">
    <name type="scientific">Psilocybe cubensis</name>
    <name type="common">Psychedelic mushroom</name>
    <name type="synonym">Stropharia cubensis</name>
    <dbReference type="NCBI Taxonomy" id="181762"/>
    <lineage>
        <taxon>Eukaryota</taxon>
        <taxon>Fungi</taxon>
        <taxon>Dikarya</taxon>
        <taxon>Basidiomycota</taxon>
        <taxon>Agaricomycotina</taxon>
        <taxon>Agaricomycetes</taxon>
        <taxon>Agaricomycetidae</taxon>
        <taxon>Agaricales</taxon>
        <taxon>Agaricineae</taxon>
        <taxon>Strophariaceae</taxon>
        <taxon>Psilocybe</taxon>
    </lineage>
</organism>
<feature type="region of interest" description="Disordered" evidence="1">
    <location>
        <begin position="182"/>
        <end position="272"/>
    </location>
</feature>
<gene>
    <name evidence="2" type="ORF">JR316_011124</name>
</gene>
<evidence type="ECO:0000256" key="1">
    <source>
        <dbReference type="SAM" id="MobiDB-lite"/>
    </source>
</evidence>
<feature type="compositionally biased region" description="Pro residues" evidence="1">
    <location>
        <begin position="259"/>
        <end position="268"/>
    </location>
</feature>
<feature type="compositionally biased region" description="Low complexity" evidence="1">
    <location>
        <begin position="54"/>
        <end position="63"/>
    </location>
</feature>
<evidence type="ECO:0000313" key="2">
    <source>
        <dbReference type="EMBL" id="KAG5163927.1"/>
    </source>
</evidence>
<feature type="compositionally biased region" description="Polar residues" evidence="1">
    <location>
        <begin position="24"/>
        <end position="53"/>
    </location>
</feature>
<feature type="compositionally biased region" description="Pro residues" evidence="1">
    <location>
        <begin position="182"/>
        <end position="195"/>
    </location>
</feature>
<proteinExistence type="predicted"/>
<name>A0A8H7XN56_PSICU</name>
<reference evidence="2" key="1">
    <citation type="submission" date="2021-02" db="EMBL/GenBank/DDBJ databases">
        <title>Psilocybe cubensis genome.</title>
        <authorList>
            <person name="Mckernan K.J."/>
            <person name="Crawford S."/>
            <person name="Trippe A."/>
            <person name="Kane L.T."/>
            <person name="Mclaughlin S."/>
        </authorList>
    </citation>
    <scope>NUCLEOTIDE SEQUENCE [LARGE SCALE GENOMIC DNA]</scope>
    <source>
        <strain evidence="2">MGC-MH-2018</strain>
    </source>
</reference>
<dbReference type="AlphaFoldDB" id="A0A8H7XN56"/>
<feature type="region of interest" description="Disordered" evidence="1">
    <location>
        <begin position="519"/>
        <end position="559"/>
    </location>
</feature>
<dbReference type="EMBL" id="JAFIQS010000013">
    <property type="protein sequence ID" value="KAG5163927.1"/>
    <property type="molecule type" value="Genomic_DNA"/>
</dbReference>